<dbReference type="CDD" id="cd06223">
    <property type="entry name" value="PRTases_typeI"/>
    <property type="match status" value="1"/>
</dbReference>
<feature type="domain" description="Phosphoribosyltransferase" evidence="1">
    <location>
        <begin position="6"/>
        <end position="187"/>
    </location>
</feature>
<sequence length="220" mass="24117">MIFDNRRDAANRLASVLHAYRGERPLVLAIPRGALILGSIVATHLHGDLDVVLVRKLRAPWQPELAIGAIDESGWCYLSRDAVHMAIPSRYLEAEQQEQLAVLAARRMHYARFRPPVVRENRITIVVDDGIATGATMIAALHAARMGRPRLLVCAVPVACARGLDEVRPYADEVVCIEQSDEAFSVGAFYRSFAQVDDDEAVAILAAACRPRAGEGTVPR</sequence>
<dbReference type="Proteomes" id="UP000188543">
    <property type="component" value="Unassembled WGS sequence"/>
</dbReference>
<evidence type="ECO:0000313" key="3">
    <source>
        <dbReference type="EMBL" id="ONU75422.1"/>
    </source>
</evidence>
<dbReference type="RefSeq" id="WP_052106033.1">
    <property type="nucleotide sequence ID" value="NZ_CADETK010000008.1"/>
</dbReference>
<name>A0A1V2VTA3_9BURK</name>
<organism evidence="3 4">
    <name type="scientific">Burkholderia cenocepacia</name>
    <dbReference type="NCBI Taxonomy" id="95486"/>
    <lineage>
        <taxon>Bacteria</taxon>
        <taxon>Pseudomonadati</taxon>
        <taxon>Pseudomonadota</taxon>
        <taxon>Betaproteobacteria</taxon>
        <taxon>Burkholderiales</taxon>
        <taxon>Burkholderiaceae</taxon>
        <taxon>Burkholderia</taxon>
        <taxon>Burkholderia cepacia complex</taxon>
    </lineage>
</organism>
<reference evidence="3 4" key="1">
    <citation type="submission" date="2016-08" db="EMBL/GenBank/DDBJ databases">
        <authorList>
            <person name="Seilhamer J.J."/>
        </authorList>
    </citation>
    <scope>NUCLEOTIDE SEQUENCE [LARGE SCALE GENOMIC DNA]</scope>
    <source>
        <strain evidence="3 4">VC14762</strain>
    </source>
</reference>
<keyword evidence="3" id="KW-0808">Transferase</keyword>
<dbReference type="GO" id="GO:0016740">
    <property type="term" value="F:transferase activity"/>
    <property type="evidence" value="ECO:0007669"/>
    <property type="project" value="UniProtKB-KW"/>
</dbReference>
<accession>A0A1V2VTA3</accession>
<dbReference type="Gene3D" id="3.30.1310.20">
    <property type="entry name" value="PRTase-like"/>
    <property type="match status" value="1"/>
</dbReference>
<dbReference type="InterPro" id="IPR029057">
    <property type="entry name" value="PRTase-like"/>
</dbReference>
<proteinExistence type="predicted"/>
<dbReference type="Pfam" id="PF00156">
    <property type="entry name" value="Pribosyltran"/>
    <property type="match status" value="1"/>
</dbReference>
<dbReference type="AlphaFoldDB" id="A0A1V2VTA3"/>
<evidence type="ECO:0000259" key="1">
    <source>
        <dbReference type="Pfam" id="PF00156"/>
    </source>
</evidence>
<dbReference type="SUPFAM" id="SSF53271">
    <property type="entry name" value="PRTase-like"/>
    <property type="match status" value="1"/>
</dbReference>
<comment type="caution">
    <text evidence="3">The sequence shown here is derived from an EMBL/GenBank/DDBJ whole genome shotgun (WGS) entry which is preliminary data.</text>
</comment>
<evidence type="ECO:0000313" key="2">
    <source>
        <dbReference type="EMBL" id="ONU74681.1"/>
    </source>
</evidence>
<gene>
    <name evidence="3" type="ORF">A8E72_35630</name>
    <name evidence="2" type="ORF">A8E72_36535</name>
</gene>
<dbReference type="InterPro" id="IPR000836">
    <property type="entry name" value="PRTase_dom"/>
</dbReference>
<dbReference type="OrthoDB" id="9810066at2"/>
<dbReference type="Gene3D" id="3.40.50.2020">
    <property type="match status" value="1"/>
</dbReference>
<dbReference type="EMBL" id="MUTJ01000106">
    <property type="protein sequence ID" value="ONU74681.1"/>
    <property type="molecule type" value="Genomic_DNA"/>
</dbReference>
<evidence type="ECO:0000313" key="4">
    <source>
        <dbReference type="Proteomes" id="UP000188543"/>
    </source>
</evidence>
<protein>
    <submittedName>
        <fullName evidence="3">Phosphoribosyl transferase</fullName>
    </submittedName>
</protein>
<dbReference type="EMBL" id="MUTJ01000104">
    <property type="protein sequence ID" value="ONU75422.1"/>
    <property type="molecule type" value="Genomic_DNA"/>
</dbReference>